<protein>
    <submittedName>
        <fullName evidence="2">Uncharacterized protein</fullName>
    </submittedName>
</protein>
<evidence type="ECO:0000313" key="3">
    <source>
        <dbReference type="Proteomes" id="UP000010878"/>
    </source>
</evidence>
<proteinExistence type="predicted"/>
<feature type="compositionally biased region" description="Basic and acidic residues" evidence="1">
    <location>
        <begin position="10"/>
        <end position="23"/>
    </location>
</feature>
<accession>L0K0X1</accession>
<dbReference type="AlphaFoldDB" id="L0K0X1"/>
<name>L0K0X1_9EURY</name>
<keyword evidence="3" id="KW-1185">Reference proteome</keyword>
<dbReference type="EMBL" id="CP003929">
    <property type="protein sequence ID" value="AGB38937.1"/>
    <property type="molecule type" value="Genomic_DNA"/>
</dbReference>
<organism evidence="2 3">
    <name type="scientific">Natronococcus occultus SP4</name>
    <dbReference type="NCBI Taxonomy" id="694430"/>
    <lineage>
        <taxon>Archaea</taxon>
        <taxon>Methanobacteriati</taxon>
        <taxon>Methanobacteriota</taxon>
        <taxon>Stenosarchaea group</taxon>
        <taxon>Halobacteria</taxon>
        <taxon>Halobacteriales</taxon>
        <taxon>Natrialbaceae</taxon>
        <taxon>Natronococcus</taxon>
    </lineage>
</organism>
<dbReference type="KEGG" id="nou:Natoc_3198"/>
<dbReference type="HOGENOM" id="CLU_3387499_0_0_2"/>
<sequence length="32" mass="3435">MTGNLTETTETARRGSEREHGSDHNGGSMEVS</sequence>
<gene>
    <name evidence="2" type="ORF">Natoc_3198</name>
</gene>
<reference evidence="2 3" key="1">
    <citation type="submission" date="2012-11" db="EMBL/GenBank/DDBJ databases">
        <title>FINISHED of Natronococcus occultus SP4, DSM 3396.</title>
        <authorList>
            <consortium name="DOE Joint Genome Institute"/>
            <person name="Eisen J."/>
            <person name="Huntemann M."/>
            <person name="Wei C.-L."/>
            <person name="Han J."/>
            <person name="Detter J.C."/>
            <person name="Han C."/>
            <person name="Tapia R."/>
            <person name="Chen A."/>
            <person name="Kyrpides N."/>
            <person name="Mavromatis K."/>
            <person name="Markowitz V."/>
            <person name="Szeto E."/>
            <person name="Ivanova N."/>
            <person name="Mikhailova N."/>
            <person name="Ovchinnikova G."/>
            <person name="Pagani I."/>
            <person name="Pati A."/>
            <person name="Goodwin L."/>
            <person name="Nordberg H.P."/>
            <person name="Cantor M.N."/>
            <person name="Hua S.X."/>
            <person name="Woyke T."/>
            <person name="Eisen J."/>
            <person name="Klenk H.-P."/>
            <person name="Klenk H.-P."/>
        </authorList>
    </citation>
    <scope>NUCLEOTIDE SEQUENCE [LARGE SCALE GENOMIC DNA]</scope>
    <source>
        <strain evidence="2 3">SP4</strain>
    </source>
</reference>
<dbReference type="Proteomes" id="UP000010878">
    <property type="component" value="Chromosome"/>
</dbReference>
<evidence type="ECO:0000313" key="2">
    <source>
        <dbReference type="EMBL" id="AGB38937.1"/>
    </source>
</evidence>
<feature type="region of interest" description="Disordered" evidence="1">
    <location>
        <begin position="1"/>
        <end position="32"/>
    </location>
</feature>
<evidence type="ECO:0000256" key="1">
    <source>
        <dbReference type="SAM" id="MobiDB-lite"/>
    </source>
</evidence>